<dbReference type="InterPro" id="IPR005467">
    <property type="entry name" value="His_kinase_dom"/>
</dbReference>
<evidence type="ECO:0000313" key="19">
    <source>
        <dbReference type="EMBL" id="PWF27425.1"/>
    </source>
</evidence>
<dbReference type="GO" id="GO:0000156">
    <property type="term" value="F:phosphorelay response regulator activity"/>
    <property type="evidence" value="ECO:0007669"/>
    <property type="project" value="TreeGrafter"/>
</dbReference>
<feature type="domain" description="Histidine kinase" evidence="17">
    <location>
        <begin position="304"/>
        <end position="520"/>
    </location>
</feature>
<dbReference type="FunFam" id="3.30.565.10:FF:000013">
    <property type="entry name" value="Two-component sensor histidine kinase"/>
    <property type="match status" value="1"/>
</dbReference>
<dbReference type="SUPFAM" id="SSF47384">
    <property type="entry name" value="Homodimeric domain of signal transducing histidine kinase"/>
    <property type="match status" value="1"/>
</dbReference>
<dbReference type="PRINTS" id="PR00344">
    <property type="entry name" value="BCTRLSENSOR"/>
</dbReference>
<feature type="compositionally biased region" description="Acidic residues" evidence="15">
    <location>
        <begin position="607"/>
        <end position="622"/>
    </location>
</feature>
<evidence type="ECO:0000259" key="17">
    <source>
        <dbReference type="PROSITE" id="PS50109"/>
    </source>
</evidence>
<dbReference type="GO" id="GO:0005524">
    <property type="term" value="F:ATP binding"/>
    <property type="evidence" value="ECO:0007669"/>
    <property type="project" value="UniProtKB-KW"/>
</dbReference>
<dbReference type="SUPFAM" id="SSF158472">
    <property type="entry name" value="HAMP domain-like"/>
    <property type="match status" value="1"/>
</dbReference>
<dbReference type="NCBIfam" id="NF040691">
    <property type="entry name" value="MtrAB_MtrB"/>
    <property type="match status" value="1"/>
</dbReference>
<evidence type="ECO:0000313" key="20">
    <source>
        <dbReference type="Proteomes" id="UP000245283"/>
    </source>
</evidence>
<evidence type="ECO:0000256" key="11">
    <source>
        <dbReference type="ARBA" id="ARBA00023012"/>
    </source>
</evidence>
<evidence type="ECO:0000256" key="13">
    <source>
        <dbReference type="ARBA" id="ARBA00035305"/>
    </source>
</evidence>
<comment type="caution">
    <text evidence="19">The sequence shown here is derived from an EMBL/GenBank/DDBJ whole genome shotgun (WGS) entry which is preliminary data.</text>
</comment>
<dbReference type="GO" id="GO:0000155">
    <property type="term" value="F:phosphorelay sensor kinase activity"/>
    <property type="evidence" value="ECO:0007669"/>
    <property type="project" value="InterPro"/>
</dbReference>
<dbReference type="InterPro" id="IPR036890">
    <property type="entry name" value="HATPase_C_sf"/>
</dbReference>
<dbReference type="InterPro" id="IPR050351">
    <property type="entry name" value="BphY/WalK/GraS-like"/>
</dbReference>
<keyword evidence="10 16" id="KW-1133">Transmembrane helix</keyword>
<dbReference type="OrthoDB" id="9786919at2"/>
<dbReference type="SMART" id="SM00387">
    <property type="entry name" value="HATPase_c"/>
    <property type="match status" value="1"/>
</dbReference>
<feature type="transmembrane region" description="Helical" evidence="16">
    <location>
        <begin position="212"/>
        <end position="240"/>
    </location>
</feature>
<feature type="compositionally biased region" description="Acidic residues" evidence="15">
    <location>
        <begin position="535"/>
        <end position="558"/>
    </location>
</feature>
<dbReference type="GO" id="GO:0007234">
    <property type="term" value="P:osmosensory signaling via phosphorelay pathway"/>
    <property type="evidence" value="ECO:0007669"/>
    <property type="project" value="TreeGrafter"/>
</dbReference>
<dbReference type="CDD" id="cd00075">
    <property type="entry name" value="HATPase"/>
    <property type="match status" value="1"/>
</dbReference>
<dbReference type="Pfam" id="PF00512">
    <property type="entry name" value="HisKA"/>
    <property type="match status" value="1"/>
</dbReference>
<dbReference type="GO" id="GO:0030295">
    <property type="term" value="F:protein kinase activator activity"/>
    <property type="evidence" value="ECO:0007669"/>
    <property type="project" value="TreeGrafter"/>
</dbReference>
<dbReference type="Pfam" id="PF00672">
    <property type="entry name" value="HAMP"/>
    <property type="match status" value="1"/>
</dbReference>
<evidence type="ECO:0000256" key="1">
    <source>
        <dbReference type="ARBA" id="ARBA00000085"/>
    </source>
</evidence>
<dbReference type="InterPro" id="IPR003594">
    <property type="entry name" value="HATPase_dom"/>
</dbReference>
<dbReference type="SMART" id="SM00388">
    <property type="entry name" value="HisKA"/>
    <property type="match status" value="1"/>
</dbReference>
<feature type="compositionally biased region" description="Acidic residues" evidence="15">
    <location>
        <begin position="567"/>
        <end position="576"/>
    </location>
</feature>
<feature type="transmembrane region" description="Helical" evidence="16">
    <location>
        <begin position="37"/>
        <end position="57"/>
    </location>
</feature>
<evidence type="ECO:0000256" key="3">
    <source>
        <dbReference type="ARBA" id="ARBA00012438"/>
    </source>
</evidence>
<comment type="subcellular location">
    <subcellularLocation>
        <location evidence="2">Cell membrane</location>
    </subcellularLocation>
</comment>
<evidence type="ECO:0000259" key="18">
    <source>
        <dbReference type="PROSITE" id="PS50885"/>
    </source>
</evidence>
<evidence type="ECO:0000256" key="5">
    <source>
        <dbReference type="ARBA" id="ARBA00022679"/>
    </source>
</evidence>
<dbReference type="Gene3D" id="6.10.340.10">
    <property type="match status" value="1"/>
</dbReference>
<keyword evidence="12 16" id="KW-0472">Membrane</keyword>
<evidence type="ECO:0000256" key="6">
    <source>
        <dbReference type="ARBA" id="ARBA00022692"/>
    </source>
</evidence>
<keyword evidence="6 16" id="KW-0812">Transmembrane</keyword>
<dbReference type="SMART" id="SM00304">
    <property type="entry name" value="HAMP"/>
    <property type="match status" value="1"/>
</dbReference>
<dbReference type="InterPro" id="IPR003660">
    <property type="entry name" value="HAMP_dom"/>
</dbReference>
<organism evidence="19 20">
    <name type="scientific">Ancrocorticia populi</name>
    <dbReference type="NCBI Taxonomy" id="2175228"/>
    <lineage>
        <taxon>Bacteria</taxon>
        <taxon>Bacillati</taxon>
        <taxon>Actinomycetota</taxon>
        <taxon>Actinomycetes</taxon>
        <taxon>Actinomycetales</taxon>
        <taxon>Actinomycetaceae</taxon>
        <taxon>Ancrocorticia</taxon>
    </lineage>
</organism>
<dbReference type="PROSITE" id="PS50885">
    <property type="entry name" value="HAMP"/>
    <property type="match status" value="1"/>
</dbReference>
<evidence type="ECO:0000256" key="10">
    <source>
        <dbReference type="ARBA" id="ARBA00022989"/>
    </source>
</evidence>
<dbReference type="InterPro" id="IPR036097">
    <property type="entry name" value="HisK_dim/P_sf"/>
</dbReference>
<dbReference type="PROSITE" id="PS50109">
    <property type="entry name" value="HIS_KIN"/>
    <property type="match status" value="1"/>
</dbReference>
<dbReference type="PANTHER" id="PTHR42878">
    <property type="entry name" value="TWO-COMPONENT HISTIDINE KINASE"/>
    <property type="match status" value="1"/>
</dbReference>
<dbReference type="InterPro" id="IPR003661">
    <property type="entry name" value="HisK_dim/P_dom"/>
</dbReference>
<keyword evidence="11" id="KW-0902">Two-component regulatory system</keyword>
<evidence type="ECO:0000256" key="9">
    <source>
        <dbReference type="ARBA" id="ARBA00022840"/>
    </source>
</evidence>
<keyword evidence="20" id="KW-1185">Reference proteome</keyword>
<feature type="domain" description="HAMP" evidence="18">
    <location>
        <begin position="237"/>
        <end position="289"/>
    </location>
</feature>
<evidence type="ECO:0000256" key="2">
    <source>
        <dbReference type="ARBA" id="ARBA00004236"/>
    </source>
</evidence>
<dbReference type="PANTHER" id="PTHR42878:SF7">
    <property type="entry name" value="SENSOR HISTIDINE KINASE GLRK"/>
    <property type="match status" value="1"/>
</dbReference>
<dbReference type="CDD" id="cd00082">
    <property type="entry name" value="HisKA"/>
    <property type="match status" value="1"/>
</dbReference>
<dbReference type="Gene3D" id="3.30.565.10">
    <property type="entry name" value="Histidine kinase-like ATPase, C-terminal domain"/>
    <property type="match status" value="1"/>
</dbReference>
<keyword evidence="7" id="KW-0547">Nucleotide-binding</keyword>
<dbReference type="CDD" id="cd06225">
    <property type="entry name" value="HAMP"/>
    <property type="match status" value="1"/>
</dbReference>
<keyword evidence="9" id="KW-0067">ATP-binding</keyword>
<evidence type="ECO:0000256" key="16">
    <source>
        <dbReference type="SAM" id="Phobius"/>
    </source>
</evidence>
<dbReference type="EC" id="2.7.13.3" evidence="3"/>
<dbReference type="AlphaFoldDB" id="A0A2V1KAD6"/>
<reference evidence="20" key="1">
    <citation type="submission" date="2018-05" db="EMBL/GenBank/DDBJ databases">
        <authorList>
            <person name="Li Y."/>
        </authorList>
    </citation>
    <scope>NUCLEOTIDE SEQUENCE [LARGE SCALE GENOMIC DNA]</scope>
    <source>
        <strain evidence="20">sk1b4</strain>
    </source>
</reference>
<evidence type="ECO:0000256" key="4">
    <source>
        <dbReference type="ARBA" id="ARBA00022553"/>
    </source>
</evidence>
<evidence type="ECO:0000256" key="8">
    <source>
        <dbReference type="ARBA" id="ARBA00022777"/>
    </source>
</evidence>
<dbReference type="GO" id="GO:0005886">
    <property type="term" value="C:plasma membrane"/>
    <property type="evidence" value="ECO:0007669"/>
    <property type="project" value="UniProtKB-SubCell"/>
</dbReference>
<evidence type="ECO:0000256" key="7">
    <source>
        <dbReference type="ARBA" id="ARBA00022741"/>
    </source>
</evidence>
<accession>A0A2V1KAD6</accession>
<gene>
    <name evidence="19" type="ORF">DD236_03310</name>
</gene>
<keyword evidence="4" id="KW-0597">Phosphoprotein</keyword>
<evidence type="ECO:0000256" key="14">
    <source>
        <dbReference type="ARBA" id="ARBA00039401"/>
    </source>
</evidence>
<dbReference type="Pfam" id="PF02518">
    <property type="entry name" value="HATPase_c"/>
    <property type="match status" value="1"/>
</dbReference>
<dbReference type="InterPro" id="IPR004358">
    <property type="entry name" value="Sig_transdc_His_kin-like_C"/>
</dbReference>
<keyword evidence="8 19" id="KW-0418">Kinase</keyword>
<name>A0A2V1KAD6_9ACTO</name>
<comment type="catalytic activity">
    <reaction evidence="1">
        <text>ATP + protein L-histidine = ADP + protein N-phospho-L-histidine.</text>
        <dbReference type="EC" id="2.7.13.3"/>
    </reaction>
</comment>
<dbReference type="Proteomes" id="UP000245283">
    <property type="component" value="Unassembled WGS sequence"/>
</dbReference>
<evidence type="ECO:0000256" key="12">
    <source>
        <dbReference type="ARBA" id="ARBA00023136"/>
    </source>
</evidence>
<dbReference type="EMBL" id="QETB01000001">
    <property type="protein sequence ID" value="PWF27425.1"/>
    <property type="molecule type" value="Genomic_DNA"/>
</dbReference>
<proteinExistence type="predicted"/>
<dbReference type="Gene3D" id="1.10.287.130">
    <property type="match status" value="1"/>
</dbReference>
<dbReference type="SUPFAM" id="SSF55874">
    <property type="entry name" value="ATPase domain of HSP90 chaperone/DNA topoisomerase II/histidine kinase"/>
    <property type="match status" value="1"/>
</dbReference>
<feature type="region of interest" description="Disordered" evidence="15">
    <location>
        <begin position="535"/>
        <end position="622"/>
    </location>
</feature>
<dbReference type="RefSeq" id="WP_109092925.1">
    <property type="nucleotide sequence ID" value="NZ_QETB01000001.1"/>
</dbReference>
<sequence>MKLPGDVYHRRSGVVEQFRNRLESLGMWWRSSLTVRVVSLVMAAGVVAMLAAGTVIVSQVRTQLFEREVTTAVDLFDASLSNAQATFDSLASPTAAQIQDEANTIVRAQYDPIRAVMGATMLRAPDQADSSLSILEPYTDSPLEIRTLITDEMREAVRGSDSIQWQSVALPNSSGPSSPGIVVGATVNVQGAGTYEYYVAYSFEQQEGTVRLVTGILTAGAVVLVLLLALITWLVVGMVLRPVQEASRNAQRLADGAFDARMVVRGDDELAHLAESFNQMAESISDQVGRLERMSAVQQQFVSAVSHELRSPVTTIRMAGQLIYDKREELPPALRRSAELQHGQLINLDTMLSDLLEISRFDAGAMVLATERADLAKIVHTVVESQEPLAESNGVSVHIRTDGDTTASVEPRRIERIIRNLVVNALEHAESRPVLIRVIGGTSAVAVEVSDHGVGLNSEQASHVFDRFWRADTSRVRKSGGTGLGLTIAREDAMLHGGRLQCAGELGVGATFLLTLPREPRVKITSPVTLRVAADEEDWDSLEDSELDAADGLGDPEQDTASGDGNSEMDAEEQNVEPESVSDAADPADGMRTAGSMDQGEGSDVTTDQEEDEEGKEDNEHA</sequence>
<protein>
    <recommendedName>
        <fullName evidence="13">Sensor histidine kinase MtrB</fullName>
        <ecNumber evidence="3">2.7.13.3</ecNumber>
    </recommendedName>
    <alternativeName>
        <fullName evidence="14">Sensor-like histidine kinase SenX3</fullName>
    </alternativeName>
</protein>
<dbReference type="InterPro" id="IPR047669">
    <property type="entry name" value="MtrAB_MtrB"/>
</dbReference>
<keyword evidence="5" id="KW-0808">Transferase</keyword>
<evidence type="ECO:0000256" key="15">
    <source>
        <dbReference type="SAM" id="MobiDB-lite"/>
    </source>
</evidence>